<dbReference type="PANTHER" id="PTHR10000">
    <property type="entry name" value="PHOSPHOSERINE PHOSPHATASE"/>
    <property type="match status" value="1"/>
</dbReference>
<dbReference type="InterPro" id="IPR006379">
    <property type="entry name" value="HAD-SF_hydro_IIB"/>
</dbReference>
<proteinExistence type="predicted"/>
<sequence length="257" mass="28894">MQFVFDLDGTICFKGQPVAGKILDALAALTKDGDEVIFASARPIRDMLPVIREDFHSYTMIGGNGSLISQNGKIVYSKSFSDRELLDIRRLIESFDVKYLIDGEWDYSYTGPNHHPILQNLDSAKLAMNVKLESLASIVKILILESNDNELLEEELSKLNITIHKHGDENVFDLSPRGIDKWSALQQLGVQRGNYIAFGNDANDRTMFENAVHTVMIGYHQQLAPLSKETIQAEEDPEDAIIEKIHELAGKYKLIES</sequence>
<reference evidence="2" key="1">
    <citation type="submission" date="2017-11" db="EMBL/GenBank/DDBJ databases">
        <authorList>
            <person name="Zhu W."/>
        </authorList>
    </citation>
    <scope>NUCLEOTIDE SEQUENCE [LARGE SCALE GENOMIC DNA]</scope>
    <source>
        <strain evidence="2">160</strain>
    </source>
</reference>
<dbReference type="KEGG" id="ocn:CUC15_14165"/>
<dbReference type="RefSeq" id="WP_114917287.1">
    <property type="nucleotide sequence ID" value="NZ_CP024848.1"/>
</dbReference>
<dbReference type="NCBIfam" id="TIGR01484">
    <property type="entry name" value="HAD-SF-IIB"/>
    <property type="match status" value="1"/>
</dbReference>
<dbReference type="EMBL" id="CP024848">
    <property type="protein sequence ID" value="AXI10000.1"/>
    <property type="molecule type" value="Genomic_DNA"/>
</dbReference>
<dbReference type="Gene3D" id="3.40.50.1000">
    <property type="entry name" value="HAD superfamily/HAD-like"/>
    <property type="match status" value="1"/>
</dbReference>
<dbReference type="InterPro" id="IPR023214">
    <property type="entry name" value="HAD_sf"/>
</dbReference>
<dbReference type="InterPro" id="IPR036412">
    <property type="entry name" value="HAD-like_sf"/>
</dbReference>
<dbReference type="GO" id="GO:0016791">
    <property type="term" value="F:phosphatase activity"/>
    <property type="evidence" value="ECO:0007669"/>
    <property type="project" value="TreeGrafter"/>
</dbReference>
<gene>
    <name evidence="1" type="ORF">CUC15_14165</name>
</gene>
<organism evidence="1 2">
    <name type="scientific">Oceanobacillus zhaokaii</name>
    <dbReference type="NCBI Taxonomy" id="2052660"/>
    <lineage>
        <taxon>Bacteria</taxon>
        <taxon>Bacillati</taxon>
        <taxon>Bacillota</taxon>
        <taxon>Bacilli</taxon>
        <taxon>Bacillales</taxon>
        <taxon>Bacillaceae</taxon>
        <taxon>Oceanobacillus</taxon>
    </lineage>
</organism>
<keyword evidence="2" id="KW-1185">Reference proteome</keyword>
<dbReference type="Gene3D" id="3.30.1240.10">
    <property type="match status" value="1"/>
</dbReference>
<name>A0A345PJ20_9BACI</name>
<dbReference type="Proteomes" id="UP000253908">
    <property type="component" value="Chromosome"/>
</dbReference>
<accession>A0A345PJ20</accession>
<dbReference type="OrthoDB" id="1650327at2"/>
<dbReference type="AlphaFoldDB" id="A0A345PJ20"/>
<dbReference type="Pfam" id="PF08282">
    <property type="entry name" value="Hydrolase_3"/>
    <property type="match status" value="1"/>
</dbReference>
<protein>
    <submittedName>
        <fullName evidence="1">HAD family hydrolase</fullName>
    </submittedName>
</protein>
<dbReference type="PANTHER" id="PTHR10000:SF53">
    <property type="entry name" value="5-AMINO-6-(5-PHOSPHO-D-RIBITYLAMINO)URACIL PHOSPHATASE YBJI-RELATED"/>
    <property type="match status" value="1"/>
</dbReference>
<evidence type="ECO:0000313" key="1">
    <source>
        <dbReference type="EMBL" id="AXI10000.1"/>
    </source>
</evidence>
<dbReference type="SUPFAM" id="SSF56784">
    <property type="entry name" value="HAD-like"/>
    <property type="match status" value="1"/>
</dbReference>
<evidence type="ECO:0000313" key="2">
    <source>
        <dbReference type="Proteomes" id="UP000253908"/>
    </source>
</evidence>
<keyword evidence="1" id="KW-0378">Hydrolase</keyword>
<dbReference type="GO" id="GO:0000287">
    <property type="term" value="F:magnesium ion binding"/>
    <property type="evidence" value="ECO:0007669"/>
    <property type="project" value="TreeGrafter"/>
</dbReference>
<dbReference type="GO" id="GO:0005829">
    <property type="term" value="C:cytosol"/>
    <property type="evidence" value="ECO:0007669"/>
    <property type="project" value="TreeGrafter"/>
</dbReference>